<evidence type="ECO:0000256" key="14">
    <source>
        <dbReference type="HAMAP-Rule" id="MF_00052"/>
    </source>
</evidence>
<feature type="binding site" evidence="14 15">
    <location>
        <position position="79"/>
    </location>
    <ligand>
        <name>a divalent metal cation</name>
        <dbReference type="ChEBI" id="CHEBI:60240"/>
    </ligand>
</feature>
<evidence type="ECO:0000256" key="7">
    <source>
        <dbReference type="ARBA" id="ARBA00019179"/>
    </source>
</evidence>
<name>A0A2N0Z6R5_9BACI</name>
<dbReference type="Pfam" id="PF01351">
    <property type="entry name" value="RNase_HII"/>
    <property type="match status" value="1"/>
</dbReference>
<dbReference type="GO" id="GO:0003723">
    <property type="term" value="F:RNA binding"/>
    <property type="evidence" value="ECO:0007669"/>
    <property type="project" value="UniProtKB-UniRule"/>
</dbReference>
<dbReference type="FunFam" id="3.30.420.10:FF:000006">
    <property type="entry name" value="Ribonuclease HII"/>
    <property type="match status" value="1"/>
</dbReference>
<accession>A0A2N0Z6R5</accession>
<evidence type="ECO:0000256" key="2">
    <source>
        <dbReference type="ARBA" id="ARBA00001946"/>
    </source>
</evidence>
<evidence type="ECO:0000313" key="19">
    <source>
        <dbReference type="Proteomes" id="UP000233375"/>
    </source>
</evidence>
<keyword evidence="9 14" id="KW-0540">Nuclease</keyword>
<sequence length="262" mass="29248">MSTITIKEIKAKLASITTSDDPFIEEITNDERKGVQTLLKGWKNKREKELVLHEKFLALTSYEQDLYKRGYQYIAGIDEVGRGPLAGPVVTAAVILPDDFYLPGIDDSKKLSEQKREEYFTIIQKEAIAIGIGMMDAKEIDRINIYEATKQAMLMAIEELPTKPDYLLIDAMKLATPIPSTSIIKGDSKSVSIAAASIIAKVTRDHLMKELDKELPAYGFGKNMGYGTKEHIEALKKEGVTEYHRKSFSPVKEMALSSINGQ</sequence>
<evidence type="ECO:0000259" key="17">
    <source>
        <dbReference type="PROSITE" id="PS51975"/>
    </source>
</evidence>
<comment type="cofactor">
    <cofactor evidence="14 15">
        <name>Mn(2+)</name>
        <dbReference type="ChEBI" id="CHEBI:29035"/>
    </cofactor>
    <cofactor evidence="14 15">
        <name>Mg(2+)</name>
        <dbReference type="ChEBI" id="CHEBI:18420"/>
    </cofactor>
    <text evidence="14 15">Manganese or magnesium. Binds 1 divalent metal ion per monomer in the absence of substrate. May bind a second metal ion after substrate binding.</text>
</comment>
<dbReference type="PROSITE" id="PS51975">
    <property type="entry name" value="RNASE_H_2"/>
    <property type="match status" value="1"/>
</dbReference>
<feature type="domain" description="RNase H type-2" evidence="17">
    <location>
        <begin position="72"/>
        <end position="260"/>
    </location>
</feature>
<keyword evidence="12 14" id="KW-0378">Hydrolase</keyword>
<dbReference type="GO" id="GO:0032299">
    <property type="term" value="C:ribonuclease H2 complex"/>
    <property type="evidence" value="ECO:0007669"/>
    <property type="project" value="TreeGrafter"/>
</dbReference>
<evidence type="ECO:0000256" key="16">
    <source>
        <dbReference type="RuleBase" id="RU003515"/>
    </source>
</evidence>
<dbReference type="GO" id="GO:0006298">
    <property type="term" value="P:mismatch repair"/>
    <property type="evidence" value="ECO:0007669"/>
    <property type="project" value="TreeGrafter"/>
</dbReference>
<evidence type="ECO:0000256" key="11">
    <source>
        <dbReference type="ARBA" id="ARBA00022759"/>
    </source>
</evidence>
<evidence type="ECO:0000256" key="1">
    <source>
        <dbReference type="ARBA" id="ARBA00000077"/>
    </source>
</evidence>
<gene>
    <name evidence="14" type="primary">rnhB</name>
    <name evidence="18" type="ORF">CWS01_02690</name>
</gene>
<dbReference type="SUPFAM" id="SSF53098">
    <property type="entry name" value="Ribonuclease H-like"/>
    <property type="match status" value="1"/>
</dbReference>
<evidence type="ECO:0000256" key="6">
    <source>
        <dbReference type="ARBA" id="ARBA00012180"/>
    </source>
</evidence>
<feature type="binding site" evidence="14 15">
    <location>
        <position position="170"/>
    </location>
    <ligand>
        <name>a divalent metal cation</name>
        <dbReference type="ChEBI" id="CHEBI:60240"/>
    </ligand>
</feature>
<comment type="catalytic activity">
    <reaction evidence="1 14 15 16">
        <text>Endonucleolytic cleavage to 5'-phosphomonoester.</text>
        <dbReference type="EC" id="3.1.26.4"/>
    </reaction>
</comment>
<dbReference type="GO" id="GO:0004523">
    <property type="term" value="F:RNA-DNA hybrid ribonuclease activity"/>
    <property type="evidence" value="ECO:0007669"/>
    <property type="project" value="UniProtKB-UniRule"/>
</dbReference>
<keyword evidence="8 14" id="KW-0963">Cytoplasm</keyword>
<evidence type="ECO:0000256" key="3">
    <source>
        <dbReference type="ARBA" id="ARBA00004065"/>
    </source>
</evidence>
<keyword evidence="13 14" id="KW-0464">Manganese</keyword>
<feature type="binding site" evidence="14 15">
    <location>
        <position position="78"/>
    </location>
    <ligand>
        <name>a divalent metal cation</name>
        <dbReference type="ChEBI" id="CHEBI:60240"/>
    </ligand>
</feature>
<dbReference type="InterPro" id="IPR012337">
    <property type="entry name" value="RNaseH-like_sf"/>
</dbReference>
<evidence type="ECO:0000256" key="4">
    <source>
        <dbReference type="ARBA" id="ARBA00004496"/>
    </source>
</evidence>
<dbReference type="Proteomes" id="UP000233375">
    <property type="component" value="Unassembled WGS sequence"/>
</dbReference>
<evidence type="ECO:0000256" key="15">
    <source>
        <dbReference type="PROSITE-ProRule" id="PRU01319"/>
    </source>
</evidence>
<dbReference type="InterPro" id="IPR022898">
    <property type="entry name" value="RNase_HII"/>
</dbReference>
<dbReference type="PANTHER" id="PTHR10954:SF18">
    <property type="entry name" value="RIBONUCLEASE HII"/>
    <property type="match status" value="1"/>
</dbReference>
<evidence type="ECO:0000256" key="10">
    <source>
        <dbReference type="ARBA" id="ARBA00022723"/>
    </source>
</evidence>
<evidence type="ECO:0000313" key="18">
    <source>
        <dbReference type="EMBL" id="PKG25187.1"/>
    </source>
</evidence>
<keyword evidence="11 14" id="KW-0255">Endonuclease</keyword>
<dbReference type="NCBIfam" id="NF000595">
    <property type="entry name" value="PRK00015.1-3"/>
    <property type="match status" value="1"/>
</dbReference>
<dbReference type="CDD" id="cd07182">
    <property type="entry name" value="RNase_HII_bacteria_HII_like"/>
    <property type="match status" value="1"/>
</dbReference>
<dbReference type="HAMAP" id="MF_00052_B">
    <property type="entry name" value="RNase_HII_B"/>
    <property type="match status" value="1"/>
</dbReference>
<comment type="caution">
    <text evidence="18">The sequence shown here is derived from an EMBL/GenBank/DDBJ whole genome shotgun (WGS) entry which is preliminary data.</text>
</comment>
<dbReference type="AlphaFoldDB" id="A0A2N0Z6R5"/>
<evidence type="ECO:0000256" key="13">
    <source>
        <dbReference type="ARBA" id="ARBA00023211"/>
    </source>
</evidence>
<evidence type="ECO:0000256" key="8">
    <source>
        <dbReference type="ARBA" id="ARBA00022490"/>
    </source>
</evidence>
<reference evidence="18 19" key="1">
    <citation type="journal article" date="2003" name="Int. J. Syst. Evol. Microbiol.">
        <title>Bacillus nealsonii sp. nov., isolated from a spacecraft-assembly facility, whose spores are gamma-radiation resistant.</title>
        <authorList>
            <person name="Venkateswaran K."/>
            <person name="Kempf M."/>
            <person name="Chen F."/>
            <person name="Satomi M."/>
            <person name="Nicholson W."/>
            <person name="Kern R."/>
        </authorList>
    </citation>
    <scope>NUCLEOTIDE SEQUENCE [LARGE SCALE GENOMIC DNA]</scope>
    <source>
        <strain evidence="18 19">FO-92</strain>
    </source>
</reference>
<comment type="cofactor">
    <cofactor evidence="2">
        <name>Mg(2+)</name>
        <dbReference type="ChEBI" id="CHEBI:18420"/>
    </cofactor>
</comment>
<dbReference type="EC" id="3.1.26.4" evidence="6 14"/>
<organism evidence="18 19">
    <name type="scientific">Niallia nealsonii</name>
    <dbReference type="NCBI Taxonomy" id="115979"/>
    <lineage>
        <taxon>Bacteria</taxon>
        <taxon>Bacillati</taxon>
        <taxon>Bacillota</taxon>
        <taxon>Bacilli</taxon>
        <taxon>Bacillales</taxon>
        <taxon>Bacillaceae</taxon>
        <taxon>Niallia</taxon>
    </lineage>
</organism>
<dbReference type="GO" id="GO:0043137">
    <property type="term" value="P:DNA replication, removal of RNA primer"/>
    <property type="evidence" value="ECO:0007669"/>
    <property type="project" value="TreeGrafter"/>
</dbReference>
<keyword evidence="10 14" id="KW-0479">Metal-binding</keyword>
<dbReference type="NCBIfam" id="NF000594">
    <property type="entry name" value="PRK00015.1-1"/>
    <property type="match status" value="1"/>
</dbReference>
<dbReference type="InterPro" id="IPR036397">
    <property type="entry name" value="RNaseH_sf"/>
</dbReference>
<proteinExistence type="inferred from homology"/>
<dbReference type="InterPro" id="IPR024567">
    <property type="entry name" value="RNase_HII/HIII_dom"/>
</dbReference>
<evidence type="ECO:0000256" key="5">
    <source>
        <dbReference type="ARBA" id="ARBA00007383"/>
    </source>
</evidence>
<evidence type="ECO:0000256" key="12">
    <source>
        <dbReference type="ARBA" id="ARBA00022801"/>
    </source>
</evidence>
<dbReference type="GO" id="GO:0005737">
    <property type="term" value="C:cytoplasm"/>
    <property type="evidence" value="ECO:0007669"/>
    <property type="project" value="UniProtKB-SubCell"/>
</dbReference>
<comment type="similarity">
    <text evidence="5 14 16">Belongs to the RNase HII family.</text>
</comment>
<dbReference type="RefSeq" id="WP_101175508.1">
    <property type="nucleotide sequence ID" value="NZ_PISE01000006.1"/>
</dbReference>
<comment type="function">
    <text evidence="3 14 16">Endonuclease that specifically degrades the RNA of RNA-DNA hybrids.</text>
</comment>
<dbReference type="GO" id="GO:0030145">
    <property type="term" value="F:manganese ion binding"/>
    <property type="evidence" value="ECO:0007669"/>
    <property type="project" value="UniProtKB-UniRule"/>
</dbReference>
<dbReference type="PANTHER" id="PTHR10954">
    <property type="entry name" value="RIBONUCLEASE H2 SUBUNIT A"/>
    <property type="match status" value="1"/>
</dbReference>
<dbReference type="Gene3D" id="3.30.420.10">
    <property type="entry name" value="Ribonuclease H-like superfamily/Ribonuclease H"/>
    <property type="match status" value="1"/>
</dbReference>
<protein>
    <recommendedName>
        <fullName evidence="7 14">Ribonuclease HII</fullName>
        <shortName evidence="14">RNase HII</shortName>
        <ecNumber evidence="6 14">3.1.26.4</ecNumber>
    </recommendedName>
</protein>
<dbReference type="OrthoDB" id="9803420at2"/>
<dbReference type="InterPro" id="IPR001352">
    <property type="entry name" value="RNase_HII/HIII"/>
</dbReference>
<evidence type="ECO:0000256" key="9">
    <source>
        <dbReference type="ARBA" id="ARBA00022722"/>
    </source>
</evidence>
<dbReference type="EMBL" id="PISE01000006">
    <property type="protein sequence ID" value="PKG25187.1"/>
    <property type="molecule type" value="Genomic_DNA"/>
</dbReference>
<comment type="subcellular location">
    <subcellularLocation>
        <location evidence="4 14">Cytoplasm</location>
    </subcellularLocation>
</comment>
<keyword evidence="19" id="KW-1185">Reference proteome</keyword>